<dbReference type="InterPro" id="IPR007021">
    <property type="entry name" value="DUF659"/>
</dbReference>
<dbReference type="AlphaFoldDB" id="A0A6A3CTY4"/>
<dbReference type="EMBL" id="VEPZ02000175">
    <property type="protein sequence ID" value="KAE8731964.1"/>
    <property type="molecule type" value="Genomic_DNA"/>
</dbReference>
<feature type="domain" description="HAT C-terminal dimerisation" evidence="2">
    <location>
        <begin position="489"/>
        <end position="557"/>
    </location>
</feature>
<protein>
    <recommendedName>
        <fullName evidence="5">HAT C-terminal dimerisation domain-containing protein</fullName>
    </recommendedName>
</protein>
<reference evidence="3" key="1">
    <citation type="submission" date="2019-09" db="EMBL/GenBank/DDBJ databases">
        <title>Draft genome information of white flower Hibiscus syriacus.</title>
        <authorList>
            <person name="Kim Y.-M."/>
        </authorList>
    </citation>
    <scope>NUCLEOTIDE SEQUENCE [LARGE SCALE GENOMIC DNA]</scope>
    <source>
        <strain evidence="3">YM2019G1</strain>
    </source>
</reference>
<sequence>MKQHLAGVPGNIISCKNVPHDVRNQMLKLLVRIKEKSKSGDGNLYEAYGDQNIEDEAQEVQPSSNVDMKSKMQPTLKRKANIEISNYFAPRTTPGSQPSLKSVLSSTQAIHKANMAIAHWFYDACIPFHATLSPYFQPALDAINAIGPSFKGPSYHELRVNLLGDCKRECCLLVEGYRANWAKSGCTIMADGWTDQGQRTLINFLVYCPTGVVFVKSVDASDVIKDAKTLCGLFSEVVEWVGAEHIVHIVTDNAANYVAADLATKASKITVFVYNHMVFLSWMRKREGWKEIVRPGVTRFATTFITLKSIFDHKHDLQALVVDKHFTIHKLSKTTTGKIVSDIVLDQKFWNDYLSIAKLVAPIIQLLRIVDGDEKPSLGYVYEGMQRAKNAIKEMFRNRRALYKSYTNIIKARWDKHLKLNLHAAAYFLNPAFFYDEKFCSKNRVMSATISLLEKRAFCNDLTKGISEMNMYRERQGSFGRESALIVTKTTRPDQWWALFGGSAPILQKLAIRLLSQTSSSSGCERNWSVFERIHTKRRNRLKHQRLNDLVYVTYNLRLKNMLLKKPCYDPIDYESIDHVDFWVTEEQTPPELDIDEIDNFLYHENAIPVAQSSKNNEGDEDLDVVDFQVQSGDGGGSSTNEEVFPNILEFEGINFNEYYDD</sequence>
<evidence type="ECO:0000313" key="3">
    <source>
        <dbReference type="EMBL" id="KAE8731964.1"/>
    </source>
</evidence>
<comment type="caution">
    <text evidence="3">The sequence shown here is derived from an EMBL/GenBank/DDBJ whole genome shotgun (WGS) entry which is preliminary data.</text>
</comment>
<organism evidence="3 4">
    <name type="scientific">Hibiscus syriacus</name>
    <name type="common">Rose of Sharon</name>
    <dbReference type="NCBI Taxonomy" id="106335"/>
    <lineage>
        <taxon>Eukaryota</taxon>
        <taxon>Viridiplantae</taxon>
        <taxon>Streptophyta</taxon>
        <taxon>Embryophyta</taxon>
        <taxon>Tracheophyta</taxon>
        <taxon>Spermatophyta</taxon>
        <taxon>Magnoliopsida</taxon>
        <taxon>eudicotyledons</taxon>
        <taxon>Gunneridae</taxon>
        <taxon>Pentapetalae</taxon>
        <taxon>rosids</taxon>
        <taxon>malvids</taxon>
        <taxon>Malvales</taxon>
        <taxon>Malvaceae</taxon>
        <taxon>Malvoideae</taxon>
        <taxon>Hibiscus</taxon>
    </lineage>
</organism>
<evidence type="ECO:0000259" key="2">
    <source>
        <dbReference type="Pfam" id="PF05699"/>
    </source>
</evidence>
<name>A0A6A3CTY4_HIBSY</name>
<accession>A0A6A3CTY4</accession>
<gene>
    <name evidence="3" type="ORF">F3Y22_tig00002338pilonHSYRG00255</name>
</gene>
<dbReference type="GO" id="GO:0046983">
    <property type="term" value="F:protein dimerization activity"/>
    <property type="evidence" value="ECO:0007669"/>
    <property type="project" value="InterPro"/>
</dbReference>
<dbReference type="Proteomes" id="UP000436088">
    <property type="component" value="Unassembled WGS sequence"/>
</dbReference>
<proteinExistence type="predicted"/>
<dbReference type="SUPFAM" id="SSF53098">
    <property type="entry name" value="Ribonuclease H-like"/>
    <property type="match status" value="1"/>
</dbReference>
<dbReference type="InterPro" id="IPR012337">
    <property type="entry name" value="RNaseH-like_sf"/>
</dbReference>
<dbReference type="PANTHER" id="PTHR32166:SF121">
    <property type="entry name" value="DUF659 DOMAIN-CONTAINING PROTEIN"/>
    <property type="match status" value="1"/>
</dbReference>
<feature type="domain" description="DUF659" evidence="1">
    <location>
        <begin position="153"/>
        <end position="273"/>
    </location>
</feature>
<keyword evidence="4" id="KW-1185">Reference proteome</keyword>
<dbReference type="PANTHER" id="PTHR32166">
    <property type="entry name" value="OSJNBA0013A04.12 PROTEIN"/>
    <property type="match status" value="1"/>
</dbReference>
<dbReference type="Pfam" id="PF05699">
    <property type="entry name" value="Dimer_Tnp_hAT"/>
    <property type="match status" value="1"/>
</dbReference>
<dbReference type="InterPro" id="IPR008906">
    <property type="entry name" value="HATC_C_dom"/>
</dbReference>
<evidence type="ECO:0000259" key="1">
    <source>
        <dbReference type="Pfam" id="PF04937"/>
    </source>
</evidence>
<evidence type="ECO:0000313" key="4">
    <source>
        <dbReference type="Proteomes" id="UP000436088"/>
    </source>
</evidence>
<dbReference type="Pfam" id="PF04937">
    <property type="entry name" value="DUF659"/>
    <property type="match status" value="1"/>
</dbReference>
<evidence type="ECO:0008006" key="5">
    <source>
        <dbReference type="Google" id="ProtNLM"/>
    </source>
</evidence>